<dbReference type="AlphaFoldDB" id="A0A7V2SYR9"/>
<sequence>MQAKVIANDWCWIVDHTIQLGTTKCLLILGIRLSDLPPEGESLRYEHLEPIDLFPVETSNEEIVWQQLETTALKTDIPRVIVSDYGSDLKSGIEKFCE</sequence>
<accession>A0A7V2SYR9</accession>
<protein>
    <submittedName>
        <fullName evidence="1">Uncharacterized protein</fullName>
    </submittedName>
</protein>
<proteinExistence type="predicted"/>
<evidence type="ECO:0000313" key="1">
    <source>
        <dbReference type="EMBL" id="HFC91950.1"/>
    </source>
</evidence>
<dbReference type="Proteomes" id="UP000885750">
    <property type="component" value="Unassembled WGS sequence"/>
</dbReference>
<dbReference type="EMBL" id="DRMS01000157">
    <property type="protein sequence ID" value="HFC91950.1"/>
    <property type="molecule type" value="Genomic_DNA"/>
</dbReference>
<gene>
    <name evidence="1" type="ORF">ENJ51_03980</name>
</gene>
<organism evidence="1">
    <name type="scientific">Leucothrix mucor</name>
    <dbReference type="NCBI Taxonomy" id="45248"/>
    <lineage>
        <taxon>Bacteria</taxon>
        <taxon>Pseudomonadati</taxon>
        <taxon>Pseudomonadota</taxon>
        <taxon>Gammaproteobacteria</taxon>
        <taxon>Thiotrichales</taxon>
        <taxon>Thiotrichaceae</taxon>
        <taxon>Leucothrix</taxon>
    </lineage>
</organism>
<reference evidence="1" key="1">
    <citation type="journal article" date="2020" name="mSystems">
        <title>Genome- and Community-Level Interaction Insights into Carbon Utilization and Element Cycling Functions of Hydrothermarchaeota in Hydrothermal Sediment.</title>
        <authorList>
            <person name="Zhou Z."/>
            <person name="Liu Y."/>
            <person name="Xu W."/>
            <person name="Pan J."/>
            <person name="Luo Z.H."/>
            <person name="Li M."/>
        </authorList>
    </citation>
    <scope>NUCLEOTIDE SEQUENCE [LARGE SCALE GENOMIC DNA]</scope>
    <source>
        <strain evidence="1">HyVt-493</strain>
    </source>
</reference>
<comment type="caution">
    <text evidence="1">The sequence shown here is derived from an EMBL/GenBank/DDBJ whole genome shotgun (WGS) entry which is preliminary data.</text>
</comment>
<name>A0A7V2SYR9_LEUMU</name>